<dbReference type="EMBL" id="SJZI01000004">
    <property type="protein sequence ID" value="TCJ18607.1"/>
    <property type="molecule type" value="Genomic_DNA"/>
</dbReference>
<gene>
    <name evidence="1" type="ORF">EPD60_03655</name>
</gene>
<dbReference type="Pfam" id="PF19775">
    <property type="entry name" value="DUF6261"/>
    <property type="match status" value="1"/>
</dbReference>
<comment type="caution">
    <text evidence="1">The sequence shown here is derived from an EMBL/GenBank/DDBJ whole genome shotgun (WGS) entry which is preliminary data.</text>
</comment>
<dbReference type="Proteomes" id="UP000295334">
    <property type="component" value="Unassembled WGS sequence"/>
</dbReference>
<dbReference type="AlphaFoldDB" id="A0A4R1BMN9"/>
<dbReference type="InterPro" id="IPR046228">
    <property type="entry name" value="DUF6261"/>
</dbReference>
<organism evidence="1 2">
    <name type="scientific">Flaviaesturariibacter flavus</name>
    <dbReference type="NCBI Taxonomy" id="2502780"/>
    <lineage>
        <taxon>Bacteria</taxon>
        <taxon>Pseudomonadati</taxon>
        <taxon>Bacteroidota</taxon>
        <taxon>Chitinophagia</taxon>
        <taxon>Chitinophagales</taxon>
        <taxon>Chitinophagaceae</taxon>
        <taxon>Flaviaestuariibacter</taxon>
    </lineage>
</organism>
<accession>A0A4R1BMN9</accession>
<reference evidence="1 2" key="1">
    <citation type="submission" date="2019-03" db="EMBL/GenBank/DDBJ databases">
        <authorList>
            <person name="Kim M.K.M."/>
        </authorList>
    </citation>
    <scope>NUCLEOTIDE SEQUENCE [LARGE SCALE GENOMIC DNA]</scope>
    <source>
        <strain evidence="1 2">17J68-12</strain>
    </source>
</reference>
<keyword evidence="2" id="KW-1185">Reference proteome</keyword>
<dbReference type="RefSeq" id="WP_131446959.1">
    <property type="nucleotide sequence ID" value="NZ_SJZI01000004.1"/>
</dbReference>
<name>A0A4R1BMN9_9BACT</name>
<evidence type="ECO:0000313" key="2">
    <source>
        <dbReference type="Proteomes" id="UP000295334"/>
    </source>
</evidence>
<evidence type="ECO:0000313" key="1">
    <source>
        <dbReference type="EMBL" id="TCJ18607.1"/>
    </source>
</evidence>
<sequence length="244" mass="26636">MLKPLPFYRLSNAEVIQVVSQFLALFAAGGLPPVLAEAIATLRAELDGLEALHKTDPSSRHTEAIIALDDERDDLYTGFGAWLRALQYHNDPQIEAAANELLHVFGVYGTAEKVTKQSHAAETTNIDSLLADLAAPALAGAVTRTGAALWTVPLKAANDAFRQRYTDRSLEQATKEFSFTMTQKRKTARAAYDTVVRKLNGFLETDGGRQWVDLTRDAEGIAAPFRLLAARRKGKTEAKPATQA</sequence>
<proteinExistence type="predicted"/>
<protein>
    <submittedName>
        <fullName evidence="1">Uncharacterized protein</fullName>
    </submittedName>
</protein>
<dbReference type="OrthoDB" id="1150508at2"/>